<dbReference type="SUPFAM" id="SSF57783">
    <property type="entry name" value="Zinc beta-ribbon"/>
    <property type="match status" value="1"/>
</dbReference>
<keyword evidence="1" id="KW-0479">Metal-binding</keyword>
<keyword evidence="6" id="KW-1185">Reference proteome</keyword>
<dbReference type="EMBL" id="BSVB01000001">
    <property type="protein sequence ID" value="GMA93590.1"/>
    <property type="molecule type" value="Genomic_DNA"/>
</dbReference>
<proteinExistence type="predicted"/>
<dbReference type="PANTHER" id="PTHR30313">
    <property type="entry name" value="DNA PRIMASE"/>
    <property type="match status" value="1"/>
</dbReference>
<keyword evidence="2" id="KW-0863">Zinc-finger</keyword>
<dbReference type="InterPro" id="IPR050219">
    <property type="entry name" value="DnaG_primase"/>
</dbReference>
<sequence length="170" mass="18390">MPGRISRSDIDEVKARVNIADVVGDYVTLKSAGVGALKGLCPFHEERSPSFQVRPGHGRYHCFGCGEDGDAFEFLVKMDHVTFQEAVERLAARVGLELHYEDGGAAAEHGNRARLLAANAAAEEFFRAQLATPEAKLARDFLGGAGSTRRPPIASAWASHRSRTTRSAII</sequence>
<comment type="caution">
    <text evidence="5">The sequence shown here is derived from an EMBL/GenBank/DDBJ whole genome shotgun (WGS) entry which is preliminary data.</text>
</comment>
<accession>A0ABQ6K211</accession>
<evidence type="ECO:0000256" key="1">
    <source>
        <dbReference type="ARBA" id="ARBA00022723"/>
    </source>
</evidence>
<evidence type="ECO:0000256" key="3">
    <source>
        <dbReference type="ARBA" id="ARBA00022833"/>
    </source>
</evidence>
<evidence type="ECO:0000259" key="4">
    <source>
        <dbReference type="SMART" id="SM00400"/>
    </source>
</evidence>
<name>A0ABQ6K211_9MICO</name>
<evidence type="ECO:0000313" key="5">
    <source>
        <dbReference type="EMBL" id="GMA93590.1"/>
    </source>
</evidence>
<organism evidence="5 6">
    <name type="scientific">Pseudolysinimonas kribbensis</name>
    <dbReference type="NCBI Taxonomy" id="433641"/>
    <lineage>
        <taxon>Bacteria</taxon>
        <taxon>Bacillati</taxon>
        <taxon>Actinomycetota</taxon>
        <taxon>Actinomycetes</taxon>
        <taxon>Micrococcales</taxon>
        <taxon>Microbacteriaceae</taxon>
        <taxon>Pseudolysinimonas</taxon>
    </lineage>
</organism>
<reference evidence="6" key="1">
    <citation type="journal article" date="2019" name="Int. J. Syst. Evol. Microbiol.">
        <title>The Global Catalogue of Microorganisms (GCM) 10K type strain sequencing project: providing services to taxonomists for standard genome sequencing and annotation.</title>
        <authorList>
            <consortium name="The Broad Institute Genomics Platform"/>
            <consortium name="The Broad Institute Genome Sequencing Center for Infectious Disease"/>
            <person name="Wu L."/>
            <person name="Ma J."/>
        </authorList>
    </citation>
    <scope>NUCLEOTIDE SEQUENCE [LARGE SCALE GENOMIC DNA]</scope>
    <source>
        <strain evidence="6">NBRC 108894</strain>
    </source>
</reference>
<dbReference type="PANTHER" id="PTHR30313:SF2">
    <property type="entry name" value="DNA PRIMASE"/>
    <property type="match status" value="1"/>
</dbReference>
<protein>
    <recommendedName>
        <fullName evidence="4">Zinc finger CHC2-type domain-containing protein</fullName>
    </recommendedName>
</protein>
<dbReference type="Pfam" id="PF01807">
    <property type="entry name" value="Zn_ribbon_DnaG"/>
    <property type="match status" value="1"/>
</dbReference>
<evidence type="ECO:0000313" key="6">
    <source>
        <dbReference type="Proteomes" id="UP001157034"/>
    </source>
</evidence>
<dbReference type="InterPro" id="IPR002694">
    <property type="entry name" value="Znf_CHC2"/>
</dbReference>
<gene>
    <name evidence="5" type="ORF">GCM10025881_04140</name>
</gene>
<feature type="domain" description="Zinc finger CHC2-type" evidence="4">
    <location>
        <begin position="37"/>
        <end position="91"/>
    </location>
</feature>
<dbReference type="Gene3D" id="3.90.580.10">
    <property type="entry name" value="Zinc finger, CHC2-type domain"/>
    <property type="match status" value="1"/>
</dbReference>
<dbReference type="SMART" id="SM00400">
    <property type="entry name" value="ZnF_CHCC"/>
    <property type="match status" value="1"/>
</dbReference>
<keyword evidence="3" id="KW-0862">Zinc</keyword>
<dbReference type="InterPro" id="IPR036977">
    <property type="entry name" value="DNA_primase_Znf_CHC2"/>
</dbReference>
<dbReference type="Proteomes" id="UP001157034">
    <property type="component" value="Unassembled WGS sequence"/>
</dbReference>
<evidence type="ECO:0000256" key="2">
    <source>
        <dbReference type="ARBA" id="ARBA00022771"/>
    </source>
</evidence>